<dbReference type="GO" id="GO:0022857">
    <property type="term" value="F:transmembrane transporter activity"/>
    <property type="evidence" value="ECO:0007669"/>
    <property type="project" value="InterPro"/>
</dbReference>
<evidence type="ECO:0000313" key="7">
    <source>
        <dbReference type="Proteomes" id="UP000820818"/>
    </source>
</evidence>
<protein>
    <submittedName>
        <fullName evidence="6">Uncharacterized protein</fullName>
    </submittedName>
</protein>
<evidence type="ECO:0000313" key="6">
    <source>
        <dbReference type="EMBL" id="KAI9563845.1"/>
    </source>
</evidence>
<proteinExistence type="predicted"/>
<dbReference type="AlphaFoldDB" id="A0AAD5LJF6"/>
<sequence>MLLKKIYDVPIGIRLLEKVPSSRTFLVHKFNILFLTFLSYSSYHISRKPTSVIKNVLNQSCTGLEPLPGLNISGIENTWCSWHPFDGQNAGTLLGALDSASLFSYAFGMYIMYRINIRYFLSFGMMLSGYFACLFGLACWADIHSLTYFLIVQSTGWPGCVAAVGNWVGENKRGLIMGFWRSHHSIGNIIGTLIAGAFVEEAWGLSFAVPAAIIFEIRLPTYPPTENSEFEMQINGTMGSTTSEMSEHREPPLELKADDKEKAISFWRAVRIPGVVAYSFSLFFTKCINYTFLYWLPRYLKDSSETLGSQTGC</sequence>
<dbReference type="InterPro" id="IPR011701">
    <property type="entry name" value="MFS"/>
</dbReference>
<keyword evidence="2 5" id="KW-0812">Transmembrane</keyword>
<comment type="subcellular location">
    <subcellularLocation>
        <location evidence="1">Membrane</location>
        <topology evidence="1">Multi-pass membrane protein</topology>
    </subcellularLocation>
</comment>
<dbReference type="EMBL" id="WJBH02000002">
    <property type="protein sequence ID" value="KAI9563845.1"/>
    <property type="molecule type" value="Genomic_DNA"/>
</dbReference>
<name>A0AAD5LJF6_9CRUS</name>
<evidence type="ECO:0000256" key="1">
    <source>
        <dbReference type="ARBA" id="ARBA00004141"/>
    </source>
</evidence>
<feature type="transmembrane region" description="Helical" evidence="5">
    <location>
        <begin position="275"/>
        <end position="296"/>
    </location>
</feature>
<keyword evidence="4 5" id="KW-0472">Membrane</keyword>
<evidence type="ECO:0000256" key="3">
    <source>
        <dbReference type="ARBA" id="ARBA00022989"/>
    </source>
</evidence>
<reference evidence="6 7" key="1">
    <citation type="submission" date="2022-05" db="EMBL/GenBank/DDBJ databases">
        <title>A multi-omics perspective on studying reproductive biology in Daphnia sinensis.</title>
        <authorList>
            <person name="Jia J."/>
        </authorList>
    </citation>
    <scope>NUCLEOTIDE SEQUENCE [LARGE SCALE GENOMIC DNA]</scope>
    <source>
        <strain evidence="6 7">WSL</strain>
    </source>
</reference>
<dbReference type="GO" id="GO:0016020">
    <property type="term" value="C:membrane"/>
    <property type="evidence" value="ECO:0007669"/>
    <property type="project" value="UniProtKB-SubCell"/>
</dbReference>
<feature type="transmembrane region" description="Helical" evidence="5">
    <location>
        <begin position="119"/>
        <end position="140"/>
    </location>
</feature>
<comment type="caution">
    <text evidence="6">The sequence shown here is derived from an EMBL/GenBank/DDBJ whole genome shotgun (WGS) entry which is preliminary data.</text>
</comment>
<dbReference type="Proteomes" id="UP000820818">
    <property type="component" value="Linkage Group LG2"/>
</dbReference>
<dbReference type="PANTHER" id="PTHR43184:SF12">
    <property type="entry name" value="SUGAR PHOSPHATE EXCHANGER 3"/>
    <property type="match status" value="1"/>
</dbReference>
<organism evidence="6 7">
    <name type="scientific">Daphnia sinensis</name>
    <dbReference type="NCBI Taxonomy" id="1820382"/>
    <lineage>
        <taxon>Eukaryota</taxon>
        <taxon>Metazoa</taxon>
        <taxon>Ecdysozoa</taxon>
        <taxon>Arthropoda</taxon>
        <taxon>Crustacea</taxon>
        <taxon>Branchiopoda</taxon>
        <taxon>Diplostraca</taxon>
        <taxon>Cladocera</taxon>
        <taxon>Anomopoda</taxon>
        <taxon>Daphniidae</taxon>
        <taxon>Daphnia</taxon>
        <taxon>Daphnia similis group</taxon>
    </lineage>
</organism>
<feature type="transmembrane region" description="Helical" evidence="5">
    <location>
        <begin position="146"/>
        <end position="168"/>
    </location>
</feature>
<dbReference type="InterPro" id="IPR036259">
    <property type="entry name" value="MFS_trans_sf"/>
</dbReference>
<evidence type="ECO:0000256" key="2">
    <source>
        <dbReference type="ARBA" id="ARBA00022692"/>
    </source>
</evidence>
<gene>
    <name evidence="6" type="ORF">GHT06_011311</name>
</gene>
<dbReference type="PANTHER" id="PTHR43184">
    <property type="entry name" value="MAJOR FACILITATOR SUPERFAMILY TRANSPORTER 16, ISOFORM B"/>
    <property type="match status" value="1"/>
</dbReference>
<dbReference type="SUPFAM" id="SSF103473">
    <property type="entry name" value="MFS general substrate transporter"/>
    <property type="match status" value="1"/>
</dbReference>
<keyword evidence="3 5" id="KW-1133">Transmembrane helix</keyword>
<evidence type="ECO:0000256" key="5">
    <source>
        <dbReference type="SAM" id="Phobius"/>
    </source>
</evidence>
<dbReference type="Pfam" id="PF07690">
    <property type="entry name" value="MFS_1"/>
    <property type="match status" value="1"/>
</dbReference>
<evidence type="ECO:0000256" key="4">
    <source>
        <dbReference type="ARBA" id="ARBA00023136"/>
    </source>
</evidence>
<accession>A0AAD5LJF6</accession>
<dbReference type="Gene3D" id="1.20.1250.20">
    <property type="entry name" value="MFS general substrate transporter like domains"/>
    <property type="match status" value="1"/>
</dbReference>
<keyword evidence="7" id="KW-1185">Reference proteome</keyword>